<organism evidence="7 8">
    <name type="scientific">Polysphondylium violaceum</name>
    <dbReference type="NCBI Taxonomy" id="133409"/>
    <lineage>
        <taxon>Eukaryota</taxon>
        <taxon>Amoebozoa</taxon>
        <taxon>Evosea</taxon>
        <taxon>Eumycetozoa</taxon>
        <taxon>Dictyostelia</taxon>
        <taxon>Dictyosteliales</taxon>
        <taxon>Dictyosteliaceae</taxon>
        <taxon>Polysphondylium</taxon>
    </lineage>
</organism>
<dbReference type="SUPFAM" id="SSF50978">
    <property type="entry name" value="WD40 repeat-like"/>
    <property type="match status" value="1"/>
</dbReference>
<dbReference type="SMART" id="SM00320">
    <property type="entry name" value="WD40"/>
    <property type="match status" value="4"/>
</dbReference>
<keyword evidence="2 5" id="KW-0853">WD repeat</keyword>
<evidence type="ECO:0000256" key="3">
    <source>
        <dbReference type="ARBA" id="ARBA00022737"/>
    </source>
</evidence>
<dbReference type="AlphaFoldDB" id="A0A8J4UW92"/>
<dbReference type="Proteomes" id="UP000695562">
    <property type="component" value="Unassembled WGS sequence"/>
</dbReference>
<comment type="caution">
    <text evidence="7">The sequence shown here is derived from an EMBL/GenBank/DDBJ whole genome shotgun (WGS) entry which is preliminary data.</text>
</comment>
<evidence type="ECO:0000256" key="5">
    <source>
        <dbReference type="PROSITE-ProRule" id="PRU00221"/>
    </source>
</evidence>
<dbReference type="InterPro" id="IPR001680">
    <property type="entry name" value="WD40_rpt"/>
</dbReference>
<evidence type="ECO:0000313" key="8">
    <source>
        <dbReference type="Proteomes" id="UP000695562"/>
    </source>
</evidence>
<dbReference type="PROSITE" id="PS50294">
    <property type="entry name" value="WD_REPEATS_REGION"/>
    <property type="match status" value="1"/>
</dbReference>
<reference evidence="7" key="1">
    <citation type="submission" date="2020-01" db="EMBL/GenBank/DDBJ databases">
        <title>Development of genomics and gene disruption for Polysphondylium violaceum indicates a role for the polyketide synthase stlB in stalk morphogenesis.</title>
        <authorList>
            <person name="Narita B."/>
            <person name="Kawabe Y."/>
            <person name="Kin K."/>
            <person name="Saito T."/>
            <person name="Gibbs R."/>
            <person name="Kuspa A."/>
            <person name="Muzny D."/>
            <person name="Queller D."/>
            <person name="Richards S."/>
            <person name="Strassman J."/>
            <person name="Sucgang R."/>
            <person name="Worley K."/>
            <person name="Schaap P."/>
        </authorList>
    </citation>
    <scope>NUCLEOTIDE SEQUENCE</scope>
    <source>
        <strain evidence="7">QSvi11</strain>
    </source>
</reference>
<proteinExistence type="predicted"/>
<evidence type="ECO:0000259" key="6">
    <source>
        <dbReference type="Pfam" id="PF23411"/>
    </source>
</evidence>
<feature type="repeat" description="WD" evidence="5">
    <location>
        <begin position="65"/>
        <end position="106"/>
    </location>
</feature>
<gene>
    <name evidence="7" type="ORF">CYY_001377</name>
</gene>
<dbReference type="GO" id="GO:0048188">
    <property type="term" value="C:Set1C/COMPASS complex"/>
    <property type="evidence" value="ECO:0007669"/>
    <property type="project" value="InterPro"/>
</dbReference>
<dbReference type="PROSITE" id="PS00678">
    <property type="entry name" value="WD_REPEATS_1"/>
    <property type="match status" value="1"/>
</dbReference>
<evidence type="ECO:0000256" key="1">
    <source>
        <dbReference type="ARBA" id="ARBA00004123"/>
    </source>
</evidence>
<dbReference type="OrthoDB" id="196858at2759"/>
<dbReference type="PANTHER" id="PTHR44040">
    <property type="entry name" value="RETINOBLASTOMA-BINDING PROTEIN 5"/>
    <property type="match status" value="1"/>
</dbReference>
<dbReference type="InterPro" id="IPR057780">
    <property type="entry name" value="Beta-prop_Vps41"/>
</dbReference>
<keyword evidence="3" id="KW-0677">Repeat</keyword>
<evidence type="ECO:0000256" key="2">
    <source>
        <dbReference type="ARBA" id="ARBA00022574"/>
    </source>
</evidence>
<dbReference type="Gene3D" id="2.130.10.10">
    <property type="entry name" value="YVTN repeat-like/Quinoprotein amine dehydrogenase"/>
    <property type="match status" value="2"/>
</dbReference>
<dbReference type="PROSITE" id="PS50082">
    <property type="entry name" value="WD_REPEATS_2"/>
    <property type="match status" value="1"/>
</dbReference>
<dbReference type="EMBL" id="AJWJ01000032">
    <property type="protein sequence ID" value="KAF2077311.1"/>
    <property type="molecule type" value="Genomic_DNA"/>
</dbReference>
<feature type="domain" description="Vps41 beta-propeller" evidence="6">
    <location>
        <begin position="40"/>
        <end position="121"/>
    </location>
</feature>
<dbReference type="InterPro" id="IPR037850">
    <property type="entry name" value="RBBP5/Swd1"/>
</dbReference>
<dbReference type="InterPro" id="IPR036322">
    <property type="entry name" value="WD40_repeat_dom_sf"/>
</dbReference>
<dbReference type="InterPro" id="IPR015943">
    <property type="entry name" value="WD40/YVTN_repeat-like_dom_sf"/>
</dbReference>
<name>A0A8J4UW92_9MYCE</name>
<dbReference type="InterPro" id="IPR019775">
    <property type="entry name" value="WD40_repeat_CS"/>
</dbReference>
<comment type="subcellular location">
    <subcellularLocation>
        <location evidence="1">Nucleus</location>
    </subcellularLocation>
</comment>
<evidence type="ECO:0000313" key="7">
    <source>
        <dbReference type="EMBL" id="KAF2077311.1"/>
    </source>
</evidence>
<dbReference type="PANTHER" id="PTHR44040:SF1">
    <property type="entry name" value="RETINOBLASTOMA-BINDING PROTEIN 5"/>
    <property type="match status" value="1"/>
</dbReference>
<accession>A0A8J4UW92</accession>
<keyword evidence="4" id="KW-0539">Nucleus</keyword>
<sequence>MNLTLIDPFRSLDVPEAIEHTLVDPAGTKANCAQFNRRGTLLAVGCQAGQVHIWDFQTKSIARSLLQHKQTVNSIGWSRSGKKILSCSNDGSVILWDIPSTSIEKRIDFKNPVLNAQLHPRDVNFCLMCPVGSSPILCDFRDMSKKTILENENTSLGCTYTASFNRKGEKIFIGDNSGMLTIVDYKTMKVERTIKIASSNVTIKQIEFSKNCKQMLINSSDKIIRLYSLDTFQQIREYQDSVNRVQWKKCCFSTNNEYVVCGMQHKSIHSIFIWSTSGVLVKDLEGPKEGLLDVIWHPLSPTIVSISQYGVIHVWNAYYAENWSSFAPDFTELEENEEYIEKEDEFDFKDEDIVKKILPGEEEEMVDVVDNEKIPEFSSDEEEDPFCFSTIPIPEKK</sequence>
<keyword evidence="8" id="KW-1185">Reference proteome</keyword>
<dbReference type="Pfam" id="PF23411">
    <property type="entry name" value="Beta-prop_Vps41"/>
    <property type="match status" value="1"/>
</dbReference>
<protein>
    <recommendedName>
        <fullName evidence="6">Vps41 beta-propeller domain-containing protein</fullName>
    </recommendedName>
</protein>
<evidence type="ECO:0000256" key="4">
    <source>
        <dbReference type="ARBA" id="ARBA00023242"/>
    </source>
</evidence>